<gene>
    <name evidence="2" type="ORF">EA58_02790</name>
</gene>
<keyword evidence="1" id="KW-1133">Transmembrane helix</keyword>
<accession>A0A066RRT2</accession>
<keyword evidence="3" id="KW-1185">Reference proteome</keyword>
<feature type="transmembrane region" description="Helical" evidence="1">
    <location>
        <begin position="163"/>
        <end position="183"/>
    </location>
</feature>
<feature type="transmembrane region" description="Helical" evidence="1">
    <location>
        <begin position="28"/>
        <end position="56"/>
    </location>
</feature>
<evidence type="ECO:0000313" key="2">
    <source>
        <dbReference type="EMBL" id="KDM93135.1"/>
    </source>
</evidence>
<dbReference type="OrthoDB" id="5829628at2"/>
<organism evidence="2 3">
    <name type="scientific">Photobacterium galatheae</name>
    <dbReference type="NCBI Taxonomy" id="1654360"/>
    <lineage>
        <taxon>Bacteria</taxon>
        <taxon>Pseudomonadati</taxon>
        <taxon>Pseudomonadota</taxon>
        <taxon>Gammaproteobacteria</taxon>
        <taxon>Vibrionales</taxon>
        <taxon>Vibrionaceae</taxon>
        <taxon>Photobacterium</taxon>
    </lineage>
</organism>
<dbReference type="STRING" id="1654360.EA58_02790"/>
<keyword evidence="1" id="KW-0472">Membrane</keyword>
<keyword evidence="1" id="KW-0812">Transmembrane</keyword>
<protein>
    <submittedName>
        <fullName evidence="2">Membrane protein</fullName>
    </submittedName>
</protein>
<feature type="transmembrane region" description="Helical" evidence="1">
    <location>
        <begin position="68"/>
        <end position="85"/>
    </location>
</feature>
<sequence length="243" mass="25759">MLNAILLSTMSVVLTVIGVSTFGLSQHYLTVLAVAIPALWLLPQGGLSSVLLLCGIGAYSAALPYQPLALSVSLLVMLPVFSVSFSSKANWQVGALLFAIVIAMDAGLLALQGDGKLGGQMSFTLLQIMAVGLIWCAGHFWRPVKGNYGLPLLLAVPLWLSDLAPAALVVLCIIGLILALQTLYQRYTLDWVTRLSWVLPAVAFAAVAIDPAFDVPNPVLVSWLMVLGSAILGEYLLAEVEDA</sequence>
<proteinExistence type="predicted"/>
<dbReference type="RefSeq" id="WP_036748634.1">
    <property type="nucleotide sequence ID" value="NZ_JAGSGC010000002.1"/>
</dbReference>
<evidence type="ECO:0000313" key="3">
    <source>
        <dbReference type="Proteomes" id="UP000027192"/>
    </source>
</evidence>
<dbReference type="EMBL" id="JMIB01000004">
    <property type="protein sequence ID" value="KDM93135.1"/>
    <property type="molecule type" value="Genomic_DNA"/>
</dbReference>
<feature type="transmembrane region" description="Helical" evidence="1">
    <location>
        <begin position="219"/>
        <end position="238"/>
    </location>
</feature>
<name>A0A066RRT2_9GAMM</name>
<comment type="caution">
    <text evidence="2">The sequence shown here is derived from an EMBL/GenBank/DDBJ whole genome shotgun (WGS) entry which is preliminary data.</text>
</comment>
<dbReference type="AlphaFoldDB" id="A0A066RRT2"/>
<feature type="transmembrane region" description="Helical" evidence="1">
    <location>
        <begin position="195"/>
        <end position="213"/>
    </location>
</feature>
<reference evidence="2 3" key="1">
    <citation type="submission" date="2014-04" db="EMBL/GenBank/DDBJ databases">
        <title>Draft genome sequence of Photobacterium halotolerans S2753: a solonamide, ngercheumicin and holomycin producer.</title>
        <authorList>
            <person name="Machado H.R."/>
            <person name="Gram L."/>
        </authorList>
    </citation>
    <scope>NUCLEOTIDE SEQUENCE [LARGE SCALE GENOMIC DNA]</scope>
    <source>
        <strain evidence="2 3">S2753</strain>
    </source>
</reference>
<evidence type="ECO:0000256" key="1">
    <source>
        <dbReference type="SAM" id="Phobius"/>
    </source>
</evidence>
<feature type="transmembrane region" description="Helical" evidence="1">
    <location>
        <begin position="91"/>
        <end position="111"/>
    </location>
</feature>
<dbReference type="Proteomes" id="UP000027192">
    <property type="component" value="Unassembled WGS sequence"/>
</dbReference>
<feature type="transmembrane region" description="Helical" evidence="1">
    <location>
        <begin position="123"/>
        <end position="143"/>
    </location>
</feature>